<name>A0A644VD38_9ZZZZ</name>
<protein>
    <recommendedName>
        <fullName evidence="1">Prenylated flavin chaperone LpdD-like domain-containing protein</fullName>
    </recommendedName>
</protein>
<organism evidence="2">
    <name type="scientific">bioreactor metagenome</name>
    <dbReference type="NCBI Taxonomy" id="1076179"/>
    <lineage>
        <taxon>unclassified sequences</taxon>
        <taxon>metagenomes</taxon>
        <taxon>ecological metagenomes</taxon>
    </lineage>
</organism>
<sequence>MNTKQLEIGSNPYKISATVTLCGTDVAVIIGGGEKPHVGAVGLASPRPSLKDASMISASVSVICVLGHKDDMLAREAALFLSSKFNINVVVSVGLHLDNATKEDIEKLKDNFDAIIIEVEEWLQLQKF</sequence>
<feature type="domain" description="Prenylated flavin chaperone LpdD-like" evidence="1">
    <location>
        <begin position="11"/>
        <end position="124"/>
    </location>
</feature>
<dbReference type="AlphaFoldDB" id="A0A644VD38"/>
<dbReference type="Pfam" id="PF21758">
    <property type="entry name" value="PAC_bac"/>
    <property type="match status" value="1"/>
</dbReference>
<dbReference type="InterPro" id="IPR048844">
    <property type="entry name" value="LpdD_chaperone-like"/>
</dbReference>
<proteinExistence type="predicted"/>
<gene>
    <name evidence="2" type="ORF">SDC9_35313</name>
</gene>
<comment type="caution">
    <text evidence="2">The sequence shown here is derived from an EMBL/GenBank/DDBJ whole genome shotgun (WGS) entry which is preliminary data.</text>
</comment>
<reference evidence="2" key="1">
    <citation type="submission" date="2019-08" db="EMBL/GenBank/DDBJ databases">
        <authorList>
            <person name="Kucharzyk K."/>
            <person name="Murdoch R.W."/>
            <person name="Higgins S."/>
            <person name="Loffler F."/>
        </authorList>
    </citation>
    <scope>NUCLEOTIDE SEQUENCE</scope>
</reference>
<dbReference type="EMBL" id="VSSQ01000276">
    <property type="protein sequence ID" value="MPL89279.1"/>
    <property type="molecule type" value="Genomic_DNA"/>
</dbReference>
<evidence type="ECO:0000259" key="1">
    <source>
        <dbReference type="Pfam" id="PF21758"/>
    </source>
</evidence>
<evidence type="ECO:0000313" key="2">
    <source>
        <dbReference type="EMBL" id="MPL89279.1"/>
    </source>
</evidence>
<accession>A0A644VD38</accession>